<evidence type="ECO:0000313" key="9">
    <source>
        <dbReference type="EMBL" id="KAL3782306.1"/>
    </source>
</evidence>
<dbReference type="Proteomes" id="UP001516023">
    <property type="component" value="Unassembled WGS sequence"/>
</dbReference>
<organism evidence="9 10">
    <name type="scientific">Cyclotella cryptica</name>
    <dbReference type="NCBI Taxonomy" id="29204"/>
    <lineage>
        <taxon>Eukaryota</taxon>
        <taxon>Sar</taxon>
        <taxon>Stramenopiles</taxon>
        <taxon>Ochrophyta</taxon>
        <taxon>Bacillariophyta</taxon>
        <taxon>Coscinodiscophyceae</taxon>
        <taxon>Thalassiosirophycidae</taxon>
        <taxon>Stephanodiscales</taxon>
        <taxon>Stephanodiscaceae</taxon>
        <taxon>Cyclotella</taxon>
    </lineage>
</organism>
<keyword evidence="10" id="KW-1185">Reference proteome</keyword>
<evidence type="ECO:0000256" key="6">
    <source>
        <dbReference type="ARBA" id="ARBA00023136"/>
    </source>
</evidence>
<protein>
    <recommendedName>
        <fullName evidence="11">Hexosyltransferase</fullName>
    </recommendedName>
</protein>
<evidence type="ECO:0000313" key="10">
    <source>
        <dbReference type="Proteomes" id="UP001516023"/>
    </source>
</evidence>
<evidence type="ECO:0000256" key="7">
    <source>
        <dbReference type="SAM" id="MobiDB-lite"/>
    </source>
</evidence>
<dbReference type="GO" id="GO:0016020">
    <property type="term" value="C:membrane"/>
    <property type="evidence" value="ECO:0007669"/>
    <property type="project" value="UniProtKB-SubCell"/>
</dbReference>
<evidence type="ECO:0000256" key="2">
    <source>
        <dbReference type="ARBA" id="ARBA00006462"/>
    </source>
</evidence>
<keyword evidence="3 8" id="KW-0812">Transmembrane</keyword>
<evidence type="ECO:0008006" key="11">
    <source>
        <dbReference type="Google" id="ProtNLM"/>
    </source>
</evidence>
<dbReference type="Gene3D" id="3.90.550.50">
    <property type="match status" value="1"/>
</dbReference>
<comment type="caution">
    <text evidence="9">The sequence shown here is derived from an EMBL/GenBank/DDBJ whole genome shotgun (WGS) entry which is preliminary data.</text>
</comment>
<keyword evidence="5 8" id="KW-1133">Transmembrane helix</keyword>
<evidence type="ECO:0000256" key="1">
    <source>
        <dbReference type="ARBA" id="ARBA00004606"/>
    </source>
</evidence>
<proteinExistence type="inferred from homology"/>
<comment type="subcellular location">
    <subcellularLocation>
        <location evidence="1">Membrane</location>
        <topology evidence="1">Single-pass type II membrane protein</topology>
    </subcellularLocation>
</comment>
<evidence type="ECO:0000256" key="5">
    <source>
        <dbReference type="ARBA" id="ARBA00022989"/>
    </source>
</evidence>
<evidence type="ECO:0000256" key="4">
    <source>
        <dbReference type="ARBA" id="ARBA00022968"/>
    </source>
</evidence>
<feature type="region of interest" description="Disordered" evidence="7">
    <location>
        <begin position="1"/>
        <end position="24"/>
    </location>
</feature>
<keyword evidence="6 8" id="KW-0472">Membrane</keyword>
<dbReference type="PANTHER" id="PTHR23033">
    <property type="entry name" value="BETA1,3-GALACTOSYLTRANSFERASE"/>
    <property type="match status" value="1"/>
</dbReference>
<dbReference type="AlphaFoldDB" id="A0ABD3P393"/>
<evidence type="ECO:0000256" key="8">
    <source>
        <dbReference type="SAM" id="Phobius"/>
    </source>
</evidence>
<comment type="similarity">
    <text evidence="2">Belongs to the glycosyltransferase 31 family. Beta3-Gal-T subfamily.</text>
</comment>
<keyword evidence="4" id="KW-0735">Signal-anchor</keyword>
<accession>A0ABD3P393</accession>
<reference evidence="9 10" key="1">
    <citation type="journal article" date="2020" name="G3 (Bethesda)">
        <title>Improved Reference Genome for Cyclotella cryptica CCMP332, a Model for Cell Wall Morphogenesis, Salinity Adaptation, and Lipid Production in Diatoms (Bacillariophyta).</title>
        <authorList>
            <person name="Roberts W.R."/>
            <person name="Downey K.M."/>
            <person name="Ruck E.C."/>
            <person name="Traller J.C."/>
            <person name="Alverson A.J."/>
        </authorList>
    </citation>
    <scope>NUCLEOTIDE SEQUENCE [LARGE SCALE GENOMIC DNA]</scope>
    <source>
        <strain evidence="9 10">CCMP332</strain>
    </source>
</reference>
<gene>
    <name evidence="9" type="ORF">HJC23_001914</name>
</gene>
<name>A0ABD3P393_9STRA</name>
<dbReference type="EMBL" id="JABMIG020000290">
    <property type="protein sequence ID" value="KAL3782306.1"/>
    <property type="molecule type" value="Genomic_DNA"/>
</dbReference>
<dbReference type="InterPro" id="IPR026050">
    <property type="entry name" value="C1GALT1/C1GALT1_chp1"/>
</dbReference>
<evidence type="ECO:0000256" key="3">
    <source>
        <dbReference type="ARBA" id="ARBA00022692"/>
    </source>
</evidence>
<feature type="transmembrane region" description="Helical" evidence="8">
    <location>
        <begin position="60"/>
        <end position="82"/>
    </location>
</feature>
<dbReference type="PANTHER" id="PTHR23033:SF14">
    <property type="entry name" value="GLYCOPROTEIN-N-ACETYLGALACTOSAMINE 3-BETA-GALACTOSYLTRANSFERASE 1-RELATED"/>
    <property type="match status" value="1"/>
</dbReference>
<sequence length="466" mass="53979">MSSKNVGKTNTRLPLPEATQTYKSPSSVSTVGSFQSIPTTMGAPITTINRSSTKPSKISAAHVFLGTLLFIAVLLALLAVQLSSQLARSSQPQLLSPPADDQSGRSVVQASLRDRRNEEYDLSTRVFLDSSGKYDKDRVYCMVPFIWNQKIYDAIMSTWGKRCDSIYFLTDTVVGGQLEGDKITPTEGGYKPYWEYPQGTFPDNVVFINMTRTWNDCPEEKDRRTGKMIKKVCRHIWEKMWRSWVYVQEHHLEKAEWFCKVDYDTFFFPDNLKYFVRDQKNWDPYNEHHYFGHWKAHRLEWREPMIVGATACFSRKTLNTVADVYRNMPMGSTRGERGKCEDRAEASEEVTTSLCLKQHLDVDAEPARDEQLREYITIDKINMVLTWNRKEQGEWWFWKGKPQGAGEEEECCAHRPIGLHKYKMPQEIQMLHNQFFGNVEGTDYKRLDATTKRYVDKVRRAMGIGS</sequence>